<feature type="compositionally biased region" description="Acidic residues" evidence="3">
    <location>
        <begin position="148"/>
        <end position="193"/>
    </location>
</feature>
<dbReference type="Proteomes" id="UP000242254">
    <property type="component" value="Unassembled WGS sequence"/>
</dbReference>
<dbReference type="Pfam" id="PF13339">
    <property type="entry name" value="AATF-Che1"/>
    <property type="match status" value="1"/>
</dbReference>
<feature type="region of interest" description="Disordered" evidence="3">
    <location>
        <begin position="16"/>
        <end position="193"/>
    </location>
</feature>
<proteinExistence type="inferred from homology"/>
<feature type="compositionally biased region" description="Acidic residues" evidence="3">
    <location>
        <begin position="91"/>
        <end position="133"/>
    </location>
</feature>
<dbReference type="AlphaFoldDB" id="A0A2G4SKE3"/>
<dbReference type="EMBL" id="KZ303859">
    <property type="protein sequence ID" value="PHZ09233.1"/>
    <property type="molecule type" value="Genomic_DNA"/>
</dbReference>
<evidence type="ECO:0000259" key="4">
    <source>
        <dbReference type="Pfam" id="PF08164"/>
    </source>
</evidence>
<evidence type="ECO:0000256" key="3">
    <source>
        <dbReference type="SAM" id="MobiDB-lite"/>
    </source>
</evidence>
<dbReference type="GeneID" id="35442649"/>
<comment type="similarity">
    <text evidence="1">Belongs to the AATF family.</text>
</comment>
<name>A0A2G4SKE3_RHIZD</name>
<keyword evidence="7" id="KW-1185">Reference proteome</keyword>
<organism evidence="6 7">
    <name type="scientific">Rhizopus microsporus ATCC 52813</name>
    <dbReference type="NCBI Taxonomy" id="1340429"/>
    <lineage>
        <taxon>Eukaryota</taxon>
        <taxon>Fungi</taxon>
        <taxon>Fungi incertae sedis</taxon>
        <taxon>Mucoromycota</taxon>
        <taxon>Mucoromycotina</taxon>
        <taxon>Mucoromycetes</taxon>
        <taxon>Mucorales</taxon>
        <taxon>Mucorineae</taxon>
        <taxon>Rhizopodaceae</taxon>
        <taxon>Rhizopus</taxon>
    </lineage>
</organism>
<evidence type="ECO:0000256" key="1">
    <source>
        <dbReference type="ARBA" id="ARBA00008966"/>
    </source>
</evidence>
<dbReference type="InterPro" id="IPR039223">
    <property type="entry name" value="AATF/Bfr2"/>
</dbReference>
<evidence type="ECO:0000313" key="6">
    <source>
        <dbReference type="EMBL" id="PHZ09233.1"/>
    </source>
</evidence>
<feature type="domain" description="Apoptosis-antagonizing transcription factor C-terminal" evidence="4">
    <location>
        <begin position="436"/>
        <end position="518"/>
    </location>
</feature>
<dbReference type="GO" id="GO:0000462">
    <property type="term" value="P:maturation of SSU-rRNA from tricistronic rRNA transcript (SSU-rRNA, 5.8S rRNA, LSU-rRNA)"/>
    <property type="evidence" value="ECO:0007669"/>
    <property type="project" value="TreeGrafter"/>
</dbReference>
<gene>
    <name evidence="6" type="ORF">RHIMIDRAFT_263352</name>
</gene>
<dbReference type="InterPro" id="IPR025160">
    <property type="entry name" value="AATF"/>
</dbReference>
<dbReference type="InterPro" id="IPR012617">
    <property type="entry name" value="AATF_C"/>
</dbReference>
<dbReference type="Pfam" id="PF08164">
    <property type="entry name" value="TRAUB"/>
    <property type="match status" value="1"/>
</dbReference>
<sequence length="528" mass="61271">MPKKNALLADLIADIESTTPVDFDPEDIHEPFQDDNQSKEELDDDQQDHDESAAREHYVSVGKSKLRSEQQPILDDPRYAGKRASRKDIYSESEEEEEEWQGIQDDEEKEEDDDSEESGSSDADEDDDFDDDQDLLKTAMNGGHEEEATSDDDENEERFDEESEEQESDDDDKEQDSDEGDDDDENEAEDDDAVNTELRKIQQEEKQIISQLSKSAQTDVEKGQHVRQQLTLWDNCLENRIRMQKLVDSVNKFPQNDTYVDFLTKSEGIEEDLEQVKTDLRQVIDDLMDIRVGLFEQNGCIDLSKKNFNTRKRHLDDDDVYIDKLWKDISEINDVFVPFRNSTLEKWSNKVQVAAGARLNKKFKAFDQNIMTQIEHVLGDKENLIKRTQLQRSEYKIIGKTQIEAEQVEQEIDSGKKADRHLNTYDAEIFDDHDFYQQQLRELIESRMVDTDDPTAIGMRWAARKNEQKKKKKAVHTKASKGRQLRFNVHEKLQNFMAPIPAGDWHDEMADELFSSLLGQKLDSTLAE</sequence>
<evidence type="ECO:0000256" key="2">
    <source>
        <dbReference type="ARBA" id="ARBA00013850"/>
    </source>
</evidence>
<evidence type="ECO:0000313" key="7">
    <source>
        <dbReference type="Proteomes" id="UP000242254"/>
    </source>
</evidence>
<dbReference type="RefSeq" id="XP_023462941.1">
    <property type="nucleotide sequence ID" value="XM_023611660.1"/>
</dbReference>
<feature type="compositionally biased region" description="Basic and acidic residues" evidence="3">
    <location>
        <begin position="49"/>
        <end position="58"/>
    </location>
</feature>
<feature type="compositionally biased region" description="Basic and acidic residues" evidence="3">
    <location>
        <begin position="26"/>
        <end position="40"/>
    </location>
</feature>
<dbReference type="STRING" id="1340429.A0A2G4SKE3"/>
<protein>
    <recommendedName>
        <fullName evidence="2">Protein BFR2</fullName>
    </recommendedName>
</protein>
<dbReference type="PANTHER" id="PTHR15565">
    <property type="entry name" value="AATF PROTEIN APOPTOSIS ANTAGONIZING TRANSCRIPTION FACTOR"/>
    <property type="match status" value="1"/>
</dbReference>
<dbReference type="GO" id="GO:0005730">
    <property type="term" value="C:nucleolus"/>
    <property type="evidence" value="ECO:0007669"/>
    <property type="project" value="TreeGrafter"/>
</dbReference>
<reference evidence="6 7" key="1">
    <citation type="journal article" date="2016" name="Proc. Natl. Acad. Sci. U.S.A.">
        <title>Lipid metabolic changes in an early divergent fungus govern the establishment of a mutualistic symbiosis with endobacteria.</title>
        <authorList>
            <person name="Lastovetsky O.A."/>
            <person name="Gaspar M.L."/>
            <person name="Mondo S.J."/>
            <person name="LaButti K.M."/>
            <person name="Sandor L."/>
            <person name="Grigoriev I.V."/>
            <person name="Henry S.A."/>
            <person name="Pawlowska T.E."/>
        </authorList>
    </citation>
    <scope>NUCLEOTIDE SEQUENCE [LARGE SCALE GENOMIC DNA]</scope>
    <source>
        <strain evidence="6 7">ATCC 52813</strain>
    </source>
</reference>
<dbReference type="PANTHER" id="PTHR15565:SF0">
    <property type="entry name" value="PROTEIN AATF"/>
    <property type="match status" value="1"/>
</dbReference>
<feature type="domain" description="AATF leucine zipper-containing" evidence="5">
    <location>
        <begin position="219"/>
        <end position="350"/>
    </location>
</feature>
<evidence type="ECO:0000259" key="5">
    <source>
        <dbReference type="Pfam" id="PF13339"/>
    </source>
</evidence>
<accession>A0A2G4SKE3</accession>